<name>A0ABX0LJL2_9BURK</name>
<sequence>MTGHATPVPRRSTVPARIAAHYALHCALAFGACLLTWWSVTYLAVDSHWTGVPHDALWRLTLRSLEEQLTNGANAFFFVPLFAVAAFWWSRVARLVYLAAALLLLALVLFDDGKYAHPGTGIWWWNVALAFIAIIHFPFHGALRLWQRRGPQVEPTDSV</sequence>
<gene>
    <name evidence="2" type="ORF">F0185_03805</name>
</gene>
<evidence type="ECO:0000313" key="2">
    <source>
        <dbReference type="EMBL" id="NHZ32716.1"/>
    </source>
</evidence>
<protein>
    <submittedName>
        <fullName evidence="2">Uncharacterized protein</fullName>
    </submittedName>
</protein>
<keyword evidence="3" id="KW-1185">Reference proteome</keyword>
<feature type="transmembrane region" description="Helical" evidence="1">
    <location>
        <begin position="122"/>
        <end position="139"/>
    </location>
</feature>
<feature type="transmembrane region" description="Helical" evidence="1">
    <location>
        <begin position="95"/>
        <end position="110"/>
    </location>
</feature>
<dbReference type="Proteomes" id="UP000785613">
    <property type="component" value="Unassembled WGS sequence"/>
</dbReference>
<organism evidence="2 3">
    <name type="scientific">Massilia rubra</name>
    <dbReference type="NCBI Taxonomy" id="2607910"/>
    <lineage>
        <taxon>Bacteria</taxon>
        <taxon>Pseudomonadati</taxon>
        <taxon>Pseudomonadota</taxon>
        <taxon>Betaproteobacteria</taxon>
        <taxon>Burkholderiales</taxon>
        <taxon>Oxalobacteraceae</taxon>
        <taxon>Telluria group</taxon>
        <taxon>Massilia</taxon>
    </lineage>
</organism>
<comment type="caution">
    <text evidence="2">The sequence shown here is derived from an EMBL/GenBank/DDBJ whole genome shotgun (WGS) entry which is preliminary data.</text>
</comment>
<proteinExistence type="predicted"/>
<keyword evidence="1" id="KW-0472">Membrane</keyword>
<feature type="transmembrane region" description="Helical" evidence="1">
    <location>
        <begin position="20"/>
        <end position="40"/>
    </location>
</feature>
<dbReference type="RefSeq" id="WP_167221742.1">
    <property type="nucleotide sequence ID" value="NZ_VUYU01000002.1"/>
</dbReference>
<evidence type="ECO:0000313" key="3">
    <source>
        <dbReference type="Proteomes" id="UP000785613"/>
    </source>
</evidence>
<evidence type="ECO:0000256" key="1">
    <source>
        <dbReference type="SAM" id="Phobius"/>
    </source>
</evidence>
<feature type="transmembrane region" description="Helical" evidence="1">
    <location>
        <begin position="69"/>
        <end position="88"/>
    </location>
</feature>
<keyword evidence="1" id="KW-0812">Transmembrane</keyword>
<keyword evidence="1" id="KW-1133">Transmembrane helix</keyword>
<dbReference type="EMBL" id="VUYU01000002">
    <property type="protein sequence ID" value="NHZ32716.1"/>
    <property type="molecule type" value="Genomic_DNA"/>
</dbReference>
<accession>A0ABX0LJL2</accession>
<reference evidence="2 3" key="1">
    <citation type="submission" date="2019-09" db="EMBL/GenBank/DDBJ databases">
        <title>Taxonomy of Antarctic Massilia spp.: description of Massilia rubra sp. nov., Massilia aquatica sp. nov., Massilia mucilaginosa sp. nov., Massilia frigida sp. nov. isolated from streams, lakes and regoliths.</title>
        <authorList>
            <person name="Holochova P."/>
            <person name="Sedlacek I."/>
            <person name="Kralova S."/>
            <person name="Maslanova I."/>
            <person name="Busse H.-J."/>
            <person name="Stankova E."/>
            <person name="Vrbovska V."/>
            <person name="Kovarovic V."/>
            <person name="Bartak M."/>
            <person name="Svec P."/>
            <person name="Pantucek R."/>
        </authorList>
    </citation>
    <scope>NUCLEOTIDE SEQUENCE [LARGE SCALE GENOMIC DNA]</scope>
    <source>
        <strain evidence="2 3">CCM 8692</strain>
    </source>
</reference>